<dbReference type="OrthoDB" id="444127at2759"/>
<dbReference type="RefSeq" id="XP_046060148.1">
    <property type="nucleotide sequence ID" value="XM_046206376.1"/>
</dbReference>
<dbReference type="SFLD" id="SFLDS00003">
    <property type="entry name" value="Haloacid_Dehalogenase"/>
    <property type="match status" value="1"/>
</dbReference>
<dbReference type="EMBL" id="JAEUBE010000366">
    <property type="protein sequence ID" value="KAH3663812.1"/>
    <property type="molecule type" value="Genomic_DNA"/>
</dbReference>
<proteinExistence type="predicted"/>
<dbReference type="PANTHER" id="PTHR46191:SF2">
    <property type="entry name" value="HALOACID DEHALOGENASE-LIKE HYDROLASE DOMAIN-CONTAINING PROTEIN 3"/>
    <property type="match status" value="1"/>
</dbReference>
<dbReference type="InterPro" id="IPR036412">
    <property type="entry name" value="HAD-like_sf"/>
</dbReference>
<dbReference type="Gene3D" id="3.40.50.1000">
    <property type="entry name" value="HAD superfamily/HAD-like"/>
    <property type="match status" value="1"/>
</dbReference>
<accession>A0A9P8P238</accession>
<dbReference type="InterPro" id="IPR023214">
    <property type="entry name" value="HAD_sf"/>
</dbReference>
<dbReference type="AlphaFoldDB" id="A0A9P8P238"/>
<organism evidence="1 2">
    <name type="scientific">Ogataea philodendri</name>
    <dbReference type="NCBI Taxonomy" id="1378263"/>
    <lineage>
        <taxon>Eukaryota</taxon>
        <taxon>Fungi</taxon>
        <taxon>Dikarya</taxon>
        <taxon>Ascomycota</taxon>
        <taxon>Saccharomycotina</taxon>
        <taxon>Pichiomycetes</taxon>
        <taxon>Pichiales</taxon>
        <taxon>Pichiaceae</taxon>
        <taxon>Ogataea</taxon>
    </lineage>
</organism>
<protein>
    <recommendedName>
        <fullName evidence="3">HAD family hydrolase</fullName>
    </recommendedName>
</protein>
<evidence type="ECO:0008006" key="3">
    <source>
        <dbReference type="Google" id="ProtNLM"/>
    </source>
</evidence>
<dbReference type="SUPFAM" id="SSF56784">
    <property type="entry name" value="HAD-like"/>
    <property type="match status" value="1"/>
</dbReference>
<evidence type="ECO:0000313" key="1">
    <source>
        <dbReference type="EMBL" id="KAH3663812.1"/>
    </source>
</evidence>
<dbReference type="Proteomes" id="UP000769157">
    <property type="component" value="Unassembled WGS sequence"/>
</dbReference>
<dbReference type="InterPro" id="IPR051828">
    <property type="entry name" value="HAD-like_hydrolase_domain"/>
</dbReference>
<reference evidence="1" key="1">
    <citation type="journal article" date="2021" name="Open Biol.">
        <title>Shared evolutionary footprints suggest mitochondrial oxidative damage underlies multiple complex I losses in fungi.</title>
        <authorList>
            <person name="Schikora-Tamarit M.A."/>
            <person name="Marcet-Houben M."/>
            <person name="Nosek J."/>
            <person name="Gabaldon T."/>
        </authorList>
    </citation>
    <scope>NUCLEOTIDE SEQUENCE</scope>
    <source>
        <strain evidence="1">CBS6075</strain>
    </source>
</reference>
<dbReference type="InterPro" id="IPR044924">
    <property type="entry name" value="HAD-SF_hydro_IA_REG-2-like_cap"/>
</dbReference>
<dbReference type="GeneID" id="70237179"/>
<reference evidence="1" key="2">
    <citation type="submission" date="2021-01" db="EMBL/GenBank/DDBJ databases">
        <authorList>
            <person name="Schikora-Tamarit M.A."/>
        </authorList>
    </citation>
    <scope>NUCLEOTIDE SEQUENCE</scope>
    <source>
        <strain evidence="1">CBS6075</strain>
    </source>
</reference>
<dbReference type="PANTHER" id="PTHR46191">
    <property type="match status" value="1"/>
</dbReference>
<dbReference type="GO" id="GO:0005634">
    <property type="term" value="C:nucleus"/>
    <property type="evidence" value="ECO:0007669"/>
    <property type="project" value="TreeGrafter"/>
</dbReference>
<dbReference type="SFLD" id="SFLDG01129">
    <property type="entry name" value="C1.5:_HAD__Beta-PGM__Phosphata"/>
    <property type="match status" value="1"/>
</dbReference>
<keyword evidence="2" id="KW-1185">Reference proteome</keyword>
<name>A0A9P8P238_9ASCO</name>
<dbReference type="Pfam" id="PF00702">
    <property type="entry name" value="Hydrolase"/>
    <property type="match status" value="1"/>
</dbReference>
<evidence type="ECO:0000313" key="2">
    <source>
        <dbReference type="Proteomes" id="UP000769157"/>
    </source>
</evidence>
<comment type="caution">
    <text evidence="1">The sequence shown here is derived from an EMBL/GenBank/DDBJ whole genome shotgun (WGS) entry which is preliminary data.</text>
</comment>
<sequence length="265" mass="30591">MYRLPRCSLLALDAYGTIYSPREPLDVQYNRIAANRNGEEMSATEFNGRFKQSFKKVWAEFPNYGKSQHLSIQTFWHKVLCDLYHGDQPFIDDIIRHFGTRRAFRVFDDVEPFLGQLKRAGVRPLVASNADKRVFNLLANEFALDRFVSNEDIFLSYDLEVSKPDIKFFQLMLQKVQRRGAINPQEAWHVGDDLKNDIESALKAGWGAILVDRDRTSGFLRNMETARQLGEKFYVVSSLLAIEQVLSFTTASTHSNQSEQPARWQ</sequence>
<dbReference type="Gene3D" id="1.10.150.720">
    <property type="entry name" value="Haloacid dehalogenase-like hydrolase"/>
    <property type="match status" value="1"/>
</dbReference>
<gene>
    <name evidence="1" type="ORF">OGAPHI_005215</name>
</gene>